<dbReference type="InterPro" id="IPR027417">
    <property type="entry name" value="P-loop_NTPase"/>
</dbReference>
<name>K5VZ02_PHACS</name>
<dbReference type="SUPFAM" id="SSF52540">
    <property type="entry name" value="P-loop containing nucleoside triphosphate hydrolases"/>
    <property type="match status" value="1"/>
</dbReference>
<dbReference type="OrthoDB" id="29596at2759"/>
<comment type="similarity">
    <text evidence="1">Belongs to the DNA mismatch repair MutS family.</text>
</comment>
<evidence type="ECO:0000256" key="2">
    <source>
        <dbReference type="ARBA" id="ARBA00022741"/>
    </source>
</evidence>
<dbReference type="RefSeq" id="XP_007399606.1">
    <property type="nucleotide sequence ID" value="XM_007399544.1"/>
</dbReference>
<keyword evidence="8" id="KW-1185">Reference proteome</keyword>
<dbReference type="InterPro" id="IPR000432">
    <property type="entry name" value="DNA_mismatch_repair_MutS_C"/>
</dbReference>
<evidence type="ECO:0000256" key="3">
    <source>
        <dbReference type="ARBA" id="ARBA00022840"/>
    </source>
</evidence>
<dbReference type="Gene3D" id="3.40.50.300">
    <property type="entry name" value="P-loop containing nucleotide triphosphate hydrolases"/>
    <property type="match status" value="1"/>
</dbReference>
<keyword evidence="4" id="KW-0238">DNA-binding</keyword>
<dbReference type="AlphaFoldDB" id="K5VZ02"/>
<dbReference type="PANTHER" id="PTHR11361:SF20">
    <property type="entry name" value="MUTS PROTEIN HOMOLOG 5"/>
    <property type="match status" value="1"/>
</dbReference>
<dbReference type="GO" id="GO:0030983">
    <property type="term" value="F:mismatched DNA binding"/>
    <property type="evidence" value="ECO:0007669"/>
    <property type="project" value="InterPro"/>
</dbReference>
<dbReference type="Gene3D" id="1.10.1420.10">
    <property type="match status" value="2"/>
</dbReference>
<feature type="domain" description="DNA mismatch repair proteins mutS family" evidence="6">
    <location>
        <begin position="736"/>
        <end position="752"/>
    </location>
</feature>
<dbReference type="InterPro" id="IPR007696">
    <property type="entry name" value="DNA_mismatch_repair_MutS_core"/>
</dbReference>
<dbReference type="InParanoid" id="K5VZ02"/>
<feature type="region of interest" description="Disordered" evidence="5">
    <location>
        <begin position="815"/>
        <end position="835"/>
    </location>
</feature>
<protein>
    <recommendedName>
        <fullName evidence="6">DNA mismatch repair proteins mutS family domain-containing protein</fullName>
    </recommendedName>
</protein>
<dbReference type="GO" id="GO:0005634">
    <property type="term" value="C:nucleus"/>
    <property type="evidence" value="ECO:0007669"/>
    <property type="project" value="TreeGrafter"/>
</dbReference>
<feature type="compositionally biased region" description="Basic and acidic residues" evidence="5">
    <location>
        <begin position="22"/>
        <end position="46"/>
    </location>
</feature>
<feature type="region of interest" description="Disordered" evidence="5">
    <location>
        <begin position="1"/>
        <end position="61"/>
    </location>
</feature>
<dbReference type="SMART" id="SM00533">
    <property type="entry name" value="MUTSd"/>
    <property type="match status" value="1"/>
</dbReference>
<evidence type="ECO:0000256" key="4">
    <source>
        <dbReference type="ARBA" id="ARBA00023125"/>
    </source>
</evidence>
<dbReference type="HOGENOM" id="CLU_002472_8_0_1"/>
<keyword evidence="3" id="KW-0067">ATP-binding</keyword>
<evidence type="ECO:0000313" key="8">
    <source>
        <dbReference type="Proteomes" id="UP000008370"/>
    </source>
</evidence>
<dbReference type="GO" id="GO:0140664">
    <property type="term" value="F:ATP-dependent DNA damage sensor activity"/>
    <property type="evidence" value="ECO:0007669"/>
    <property type="project" value="InterPro"/>
</dbReference>
<evidence type="ECO:0000313" key="7">
    <source>
        <dbReference type="EMBL" id="EKM51809.1"/>
    </source>
</evidence>
<dbReference type="CDD" id="cd03281">
    <property type="entry name" value="ABC_MSH5_euk"/>
    <property type="match status" value="1"/>
</dbReference>
<accession>K5VZ02</accession>
<dbReference type="GeneID" id="18918201"/>
<organism evidence="7 8">
    <name type="scientific">Phanerochaete carnosa (strain HHB-10118-sp)</name>
    <name type="common">White-rot fungus</name>
    <name type="synonym">Peniophora carnosa</name>
    <dbReference type="NCBI Taxonomy" id="650164"/>
    <lineage>
        <taxon>Eukaryota</taxon>
        <taxon>Fungi</taxon>
        <taxon>Dikarya</taxon>
        <taxon>Basidiomycota</taxon>
        <taxon>Agaricomycotina</taxon>
        <taxon>Agaricomycetes</taxon>
        <taxon>Polyporales</taxon>
        <taxon>Phanerochaetaceae</taxon>
        <taxon>Phanerochaete</taxon>
    </lineage>
</organism>
<keyword evidence="2" id="KW-0547">Nucleotide-binding</keyword>
<feature type="compositionally biased region" description="Low complexity" evidence="5">
    <location>
        <begin position="815"/>
        <end position="824"/>
    </location>
</feature>
<dbReference type="GO" id="GO:0051026">
    <property type="term" value="P:chiasma assembly"/>
    <property type="evidence" value="ECO:0007669"/>
    <property type="project" value="TreeGrafter"/>
</dbReference>
<evidence type="ECO:0000259" key="6">
    <source>
        <dbReference type="PROSITE" id="PS00486"/>
    </source>
</evidence>
<dbReference type="PROSITE" id="PS00486">
    <property type="entry name" value="DNA_MISMATCH_REPAIR_2"/>
    <property type="match status" value="1"/>
</dbReference>
<dbReference type="Pfam" id="PF05192">
    <property type="entry name" value="MutS_III"/>
    <property type="match status" value="1"/>
</dbReference>
<dbReference type="PANTHER" id="PTHR11361">
    <property type="entry name" value="DNA MISMATCH REPAIR PROTEIN MUTS FAMILY MEMBER"/>
    <property type="match status" value="1"/>
</dbReference>
<dbReference type="Pfam" id="PF00488">
    <property type="entry name" value="MutS_V"/>
    <property type="match status" value="1"/>
</dbReference>
<dbReference type="EMBL" id="JH930476">
    <property type="protein sequence ID" value="EKM51809.1"/>
    <property type="molecule type" value="Genomic_DNA"/>
</dbReference>
<dbReference type="SMART" id="SM00534">
    <property type="entry name" value="MUTSac"/>
    <property type="match status" value="1"/>
</dbReference>
<evidence type="ECO:0000256" key="1">
    <source>
        <dbReference type="ARBA" id="ARBA00006271"/>
    </source>
</evidence>
<feature type="compositionally biased region" description="Polar residues" evidence="5">
    <location>
        <begin position="9"/>
        <end position="20"/>
    </location>
</feature>
<evidence type="ECO:0000256" key="5">
    <source>
        <dbReference type="SAM" id="MobiDB-lite"/>
    </source>
</evidence>
<dbReference type="Proteomes" id="UP000008370">
    <property type="component" value="Unassembled WGS sequence"/>
</dbReference>
<proteinExistence type="inferred from homology"/>
<dbReference type="STRING" id="650164.K5VZ02"/>
<dbReference type="InterPro" id="IPR045076">
    <property type="entry name" value="MutS"/>
</dbReference>
<dbReference type="KEGG" id="pco:PHACADRAFT_262157"/>
<sequence>MSQNKRNRAYSSHTGTLDQGDSTEHSSEREPKRVRWDSEDVERLSTEEDDQEGADSNNSEPGKLYLAVNAQFGRVGGAYYDPTTCTIYVLDDSQETGHYDLTKMLLDQAQPDVVLTSSKGEDSCMDILHSYMDGTGGSFQVRPHKDFIPAKGRDRILSLRLLSELPEDRHIVEGLPSSSSEDEPRSAYDFMRRRKETTGDPNLQKWNACIRLANYASIEGSPLCLGSVGALLDHLSKVRVIGELHDEGISGLDIRAIQYLAFRDVMQINADALYSLQVFDNESHASIHSDKTKEGLSLFGILDYTKTSLGKALLRQWLLRPSLSRDVIVARHDAVACFIRPENATTIESMHVHMKGIKNVPKILAVIKSGRAKVSDWQSLVKFAFHSVMLHEALSELDYSGRVEIVRKLCKVLDVAGIRYVGNVVNETIDWEESRNAARVCVRPHIDEDLDKLKHIYHGIDTVLSKVAERVSATVPIDYATTLNVVYFPQLGFLICVPMQDDWRENGVDVMEGWSFQFSSDVQVYFKSQEMHDLDRHIGDIHSSIVDREIEIVQELLERVIKYEQEMTAACDMFAELDCLLSFAEASRALDFHQPELSDENVIIIKQGRHPLQEMVVDTFVPNDTFLIGSDCSPEVAEALSEEHDLDDSVKGCKNSVMISTGANACGKSVYLKQVALIQYMAQIGCFIPAQSAILGITDRIFTRIQTRESVSRVQSAFMIDLNQVSLALRDSTERSLILLDEFGKGTVSSDGAALFCGVLKHLINRGSSCPKVIAATHFHEVFQEGMLDPGELPVTFVHMQVLLTSSRGEVLGISTSEASTESGATEDDDMREGNAMRPSERITYLYKIGRGLSKHSHAAVCAELFGIPRPIARRAQYVSYLLSKNELGTLLDEEMTEDERLELQLAEEICRRFLACDLEAERELGTRQLLAQILGREETIENDGMD</sequence>
<dbReference type="InterPro" id="IPR036187">
    <property type="entry name" value="DNA_mismatch_repair_MutS_sf"/>
</dbReference>
<dbReference type="GO" id="GO:0005524">
    <property type="term" value="F:ATP binding"/>
    <property type="evidence" value="ECO:0007669"/>
    <property type="project" value="UniProtKB-KW"/>
</dbReference>
<gene>
    <name evidence="7" type="ORF">PHACADRAFT_262157</name>
</gene>
<dbReference type="SUPFAM" id="SSF48334">
    <property type="entry name" value="DNA repair protein MutS, domain III"/>
    <property type="match status" value="1"/>
</dbReference>
<reference evidence="7 8" key="1">
    <citation type="journal article" date="2012" name="BMC Genomics">
        <title>Comparative genomics of the white-rot fungi, Phanerochaete carnosa and P. chrysosporium, to elucidate the genetic basis of the distinct wood types they colonize.</title>
        <authorList>
            <person name="Suzuki H."/>
            <person name="MacDonald J."/>
            <person name="Syed K."/>
            <person name="Salamov A."/>
            <person name="Hori C."/>
            <person name="Aerts A."/>
            <person name="Henrissat B."/>
            <person name="Wiebenga A."/>
            <person name="vanKuyk P.A."/>
            <person name="Barry K."/>
            <person name="Lindquist E."/>
            <person name="LaButti K."/>
            <person name="Lapidus A."/>
            <person name="Lucas S."/>
            <person name="Coutinho P."/>
            <person name="Gong Y."/>
            <person name="Samejima M."/>
            <person name="Mahadevan R."/>
            <person name="Abou-Zaid M."/>
            <person name="de Vries R.P."/>
            <person name="Igarashi K."/>
            <person name="Yadav J.S."/>
            <person name="Grigoriev I.V."/>
            <person name="Master E.R."/>
        </authorList>
    </citation>
    <scope>NUCLEOTIDE SEQUENCE [LARGE SCALE GENOMIC DNA]</scope>
    <source>
        <strain evidence="7 8">HHB-10118-sp</strain>
    </source>
</reference>
<dbReference type="GO" id="GO:0006298">
    <property type="term" value="P:mismatch repair"/>
    <property type="evidence" value="ECO:0007669"/>
    <property type="project" value="InterPro"/>
</dbReference>